<dbReference type="GO" id="GO:0004252">
    <property type="term" value="F:serine-type endopeptidase activity"/>
    <property type="evidence" value="ECO:0007669"/>
    <property type="project" value="InterPro"/>
</dbReference>
<evidence type="ECO:0000313" key="2">
    <source>
        <dbReference type="EMBL" id="NGX97750.1"/>
    </source>
</evidence>
<dbReference type="Pfam" id="PF10502">
    <property type="entry name" value="Peptidase_S26"/>
    <property type="match status" value="1"/>
</dbReference>
<dbReference type="SUPFAM" id="SSF51306">
    <property type="entry name" value="LexA/Signal peptidase"/>
    <property type="match status" value="1"/>
</dbReference>
<dbReference type="EMBL" id="JAAMRR010001115">
    <property type="protein sequence ID" value="NGX97750.1"/>
    <property type="molecule type" value="Genomic_DNA"/>
</dbReference>
<dbReference type="Proteomes" id="UP000480266">
    <property type="component" value="Unassembled WGS sequence"/>
</dbReference>
<dbReference type="GO" id="GO:0006465">
    <property type="term" value="P:signal peptide processing"/>
    <property type="evidence" value="ECO:0007669"/>
    <property type="project" value="InterPro"/>
</dbReference>
<dbReference type="InterPro" id="IPR036286">
    <property type="entry name" value="LexA/Signal_pep-like_sf"/>
</dbReference>
<name>A0A7C9VL96_9BRAD</name>
<accession>A0A7C9VL96</accession>
<comment type="caution">
    <text evidence="2">The sequence shown here is derived from an EMBL/GenBank/DDBJ whole genome shotgun (WGS) entry which is preliminary data.</text>
</comment>
<reference evidence="2" key="1">
    <citation type="submission" date="2020-02" db="EMBL/GenBank/DDBJ databases">
        <title>Draft genome sequence of Candidatus Afipia apatlaquensis IBT-C3, a potential strain for decolorization of textile dyes.</title>
        <authorList>
            <person name="Sanchez-Reyes A."/>
            <person name="Breton-Deval L."/>
            <person name="Mangelson H."/>
            <person name="Sanchez-Flores A."/>
        </authorList>
    </citation>
    <scope>NUCLEOTIDE SEQUENCE [LARGE SCALE GENOMIC DNA]</scope>
    <source>
        <strain evidence="2">IBT-C3</strain>
    </source>
</reference>
<feature type="domain" description="Peptidase S26" evidence="1">
    <location>
        <begin position="21"/>
        <end position="175"/>
    </location>
</feature>
<evidence type="ECO:0000313" key="3">
    <source>
        <dbReference type="Proteomes" id="UP000480266"/>
    </source>
</evidence>
<proteinExistence type="predicted"/>
<dbReference type="Gene3D" id="2.10.109.10">
    <property type="entry name" value="Umud Fragment, subunit A"/>
    <property type="match status" value="1"/>
</dbReference>
<dbReference type="InterPro" id="IPR019533">
    <property type="entry name" value="Peptidase_S26"/>
</dbReference>
<protein>
    <submittedName>
        <fullName evidence="2">S26 family signal peptidase</fullName>
    </submittedName>
</protein>
<evidence type="ECO:0000259" key="1">
    <source>
        <dbReference type="Pfam" id="PF10502"/>
    </source>
</evidence>
<sequence>MAQTAAGFAMTPRAGYTLAASLAVASLLATLGASSPPHYIWNLTPSVPLGLYAVQSPDRLYVTMLVVVTPPEPLATTLSDGGYLPRGVPLLKRIFALSGQTVCRFGVRITIDGIAAAPARERDLRGHPLPVWQGCRVIADDEIFLMNWDAPDSLDGRYFGPLPRSAIVARAVPIWTDEAGDGRFAWRAPTQ</sequence>
<keyword evidence="3" id="KW-1185">Reference proteome</keyword>
<dbReference type="AlphaFoldDB" id="A0A7C9VL96"/>
<organism evidence="2 3">
    <name type="scientific">Candidatus Afipia apatlaquensis</name>
    <dbReference type="NCBI Taxonomy" id="2712852"/>
    <lineage>
        <taxon>Bacteria</taxon>
        <taxon>Pseudomonadati</taxon>
        <taxon>Pseudomonadota</taxon>
        <taxon>Alphaproteobacteria</taxon>
        <taxon>Hyphomicrobiales</taxon>
        <taxon>Nitrobacteraceae</taxon>
        <taxon>Afipia</taxon>
    </lineage>
</organism>
<gene>
    <name evidence="2" type="ORF">G4V63_21840</name>
</gene>